<dbReference type="EMBL" id="LNIX01000046">
    <property type="protein sequence ID" value="OXA38378.1"/>
    <property type="molecule type" value="Genomic_DNA"/>
</dbReference>
<keyword evidence="3" id="KW-1185">Reference proteome</keyword>
<reference evidence="2 3" key="1">
    <citation type="submission" date="2015-12" db="EMBL/GenBank/DDBJ databases">
        <title>The genome of Folsomia candida.</title>
        <authorList>
            <person name="Faddeeva A."/>
            <person name="Derks M.F."/>
            <person name="Anvar Y."/>
            <person name="Smit S."/>
            <person name="Van Straalen N."/>
            <person name="Roelofs D."/>
        </authorList>
    </citation>
    <scope>NUCLEOTIDE SEQUENCE [LARGE SCALE GENOMIC DNA]</scope>
    <source>
        <strain evidence="2 3">VU population</strain>
        <tissue evidence="2">Whole body</tissue>
    </source>
</reference>
<organism evidence="2 3">
    <name type="scientific">Folsomia candida</name>
    <name type="common">Springtail</name>
    <dbReference type="NCBI Taxonomy" id="158441"/>
    <lineage>
        <taxon>Eukaryota</taxon>
        <taxon>Metazoa</taxon>
        <taxon>Ecdysozoa</taxon>
        <taxon>Arthropoda</taxon>
        <taxon>Hexapoda</taxon>
        <taxon>Collembola</taxon>
        <taxon>Entomobryomorpha</taxon>
        <taxon>Isotomoidea</taxon>
        <taxon>Isotomidae</taxon>
        <taxon>Proisotominae</taxon>
        <taxon>Folsomia</taxon>
    </lineage>
</organism>
<proteinExistence type="predicted"/>
<gene>
    <name evidence="2" type="ORF">Fcan01_26800</name>
</gene>
<name>A0A226D0Q2_FOLCA</name>
<keyword evidence="1" id="KW-0812">Transmembrane</keyword>
<dbReference type="AlphaFoldDB" id="A0A226D0Q2"/>
<evidence type="ECO:0000256" key="1">
    <source>
        <dbReference type="SAM" id="Phobius"/>
    </source>
</evidence>
<evidence type="ECO:0000313" key="2">
    <source>
        <dbReference type="EMBL" id="OXA38378.1"/>
    </source>
</evidence>
<feature type="transmembrane region" description="Helical" evidence="1">
    <location>
        <begin position="12"/>
        <end position="31"/>
    </location>
</feature>
<comment type="caution">
    <text evidence="2">The sequence shown here is derived from an EMBL/GenBank/DDBJ whole genome shotgun (WGS) entry which is preliminary data.</text>
</comment>
<evidence type="ECO:0000313" key="3">
    <source>
        <dbReference type="Proteomes" id="UP000198287"/>
    </source>
</evidence>
<dbReference type="Proteomes" id="UP000198287">
    <property type="component" value="Unassembled WGS sequence"/>
</dbReference>
<sequence length="635" mass="73701">MRKSLTVVDTVLFQIIFLLELFMTIVPTHLISESFPLGKYLAGGPSCDVKIIRYESGLTDISFPTYNLPPTVVLDLRSKPAATYLNILQIRVGKCQLCILFYKYIKPEQIFSYDNDKPRIATQSSLHFNQVVMAYADTSLIIVEDSNSREIAGAYDFESTPPFVPNSFLVFPPDEEGSFELCGMKKWMHFSLRDMICIKRKKEPLVGLIFLKPTCCWTTRGQHEFDTVPSNPFNHTATNPEWAQVYMMWEALKFGNFTPCNTWGAGMVVYRTTCDTNTCKLDHYPIHFMGKQFLTCYTKKFLSFEFYLTPFEPDLCIGVTICFCLVLFSLSLHNYFIDVPFAPWLPLLATLFEETNSVPSVVEHKQFFRLVFGTWALMVSLLTNCYNGIMTTNLNASFPGDKVYFWKDIFCEDVELKNGTSVDSWMNRSGDDEYWKTALYLRNRKQLRPTELGIGLENCFQLLSPPHPFEGPSDGLPTSTFFYSMLDVWYKHSKKDFFTETFLLSPKHRRELSDFSERNRSIPKEQIARLIEKEIVKCGKTVFITESTQIPAEYLYMSKKYYWKTFYVSRDMLTSKMTGFVFQHARNTELPRSLKSMVESGMWRRLLQEEWSKTIRRRGVEAGIRPEERSPVELD</sequence>
<keyword evidence="1" id="KW-1133">Transmembrane helix</keyword>
<keyword evidence="1" id="KW-0472">Membrane</keyword>
<protein>
    <submittedName>
        <fullName evidence="2">Uncharacterized protein</fullName>
    </submittedName>
</protein>
<accession>A0A226D0Q2</accession>